<keyword evidence="1" id="KW-0812">Transmembrane</keyword>
<name>A0A7K1V8C8_9NOCA</name>
<dbReference type="Proteomes" id="UP000466794">
    <property type="component" value="Unassembled WGS sequence"/>
</dbReference>
<dbReference type="Pfam" id="PF19044">
    <property type="entry name" value="P-loop_TraG"/>
    <property type="match status" value="1"/>
</dbReference>
<sequence>MTVTARIPADVDRRDKLIGPFTARQLAILAATALTLYGTWLLTRTVIDPPVFVAAAVPIGALVTGLVLTTRDGLSGDQLLVAAIRHRLRPHRLVAAPHGLAKAPHWLTARATSKPKSAAQQPITSATAQLPQTVNASGEVGIVDLGADGVAAVALAGTVNLALRTQSEQAALVAQLGGWLHTLRQPVQILIRATRLDLTGRIAALRDSALEMSPELAEVTRDHAAFLSELATGEDLLHRQVLLVWREQLSGAGAAAPGLAGPSARTIAGSLLPSRRRAAREVSAAARRAAETRLLRRLGEATDMLAPLGISVTALDDAQATAILVSATNPGSLVPHSADIAAPDAVITSESSTTDELVADLGADENALSEGEPQRRKLVRRIRFGSRSPFTPQSLTRGSRHVEVGSDWVSTLAVTGYPREVAGGWLAPLLAHPGRVDLALHIEPIDPVTAANRLRRQQARLESSRRHNASYGLLADEVLDVAAEDAADLSARVARGEGRLFRVSLYLSVHASSETELAEEVAAVRALAASLLIDTSHLTYRAIPAWTATLPVGLDPVKVGRTFDTDALAAAFPFTSPQLPVADPVTAHRPQGVLYGRDAASGLVFWDRFAEDIHNHNAVILGRSGAGKSYLVKSELLRSLQRGIEVIVIDPEDEYRRLAEAVSGTILALGAPGVRLNPFDLELHVRADGRRAAPADALTRRKLFLHTVIRVLIGEQTPAQRAVLDTALTATYAAVGITEDPSTWTRPAPTLSVLAEQLRVCGSSIGVELAQALSPFVAGGAFAGLIDGDTTTAPEGGLVVFSLRELPDELKTLGTLLALDVTWRQVSNPSTRRPRLVVVDEAWWMIRQDAGGEFLFRAAKAFRKYWTGLTVATQDCADVLATELGRAIIANAATQILLRQAPQAIDEVAAAFALSEGEKQFLLAADRGQGLLAAGIDRTVFASLASDFEDSLITTTPQLTALSEDSDTDVVLADDENEVAMPANLDGFEASDRDEALLADEDSVIVLDEPEAAA</sequence>
<evidence type="ECO:0000313" key="4">
    <source>
        <dbReference type="EMBL" id="MVU82338.1"/>
    </source>
</evidence>
<dbReference type="Gene3D" id="1.10.8.730">
    <property type="match status" value="1"/>
</dbReference>
<dbReference type="InterPro" id="IPR024414">
    <property type="entry name" value="Uncharacterised_PrgI"/>
</dbReference>
<dbReference type="Pfam" id="PF12666">
    <property type="entry name" value="PrgI"/>
    <property type="match status" value="1"/>
</dbReference>
<proteinExistence type="predicted"/>
<evidence type="ECO:0000259" key="3">
    <source>
        <dbReference type="Pfam" id="PF19044"/>
    </source>
</evidence>
<dbReference type="InterPro" id="IPR051162">
    <property type="entry name" value="T4SS_component"/>
</dbReference>
<keyword evidence="1" id="KW-1133">Transmembrane helix</keyword>
<dbReference type="CDD" id="cd01127">
    <property type="entry name" value="TrwB_TraG_TraD_VirD4"/>
    <property type="match status" value="1"/>
</dbReference>
<dbReference type="PANTHER" id="PTHR30121">
    <property type="entry name" value="UNCHARACTERIZED PROTEIN YJGR-RELATED"/>
    <property type="match status" value="1"/>
</dbReference>
<keyword evidence="5" id="KW-1185">Reference proteome</keyword>
<dbReference type="Pfam" id="PF01935">
    <property type="entry name" value="DUF87"/>
    <property type="match status" value="1"/>
</dbReference>
<dbReference type="AlphaFoldDB" id="A0A7K1V8C8"/>
<reference evidence="4 5" key="1">
    <citation type="submission" date="2019-12" db="EMBL/GenBank/DDBJ databases">
        <title>Nocardia sp. nov. ET3-3 isolated from soil.</title>
        <authorList>
            <person name="Kanchanasin P."/>
            <person name="Tanasupawat S."/>
            <person name="Yuki M."/>
            <person name="Kudo T."/>
        </authorList>
    </citation>
    <scope>NUCLEOTIDE SEQUENCE [LARGE SCALE GENOMIC DNA]</scope>
    <source>
        <strain evidence="4 5">ET3-3</strain>
    </source>
</reference>
<evidence type="ECO:0000256" key="1">
    <source>
        <dbReference type="SAM" id="Phobius"/>
    </source>
</evidence>
<dbReference type="PANTHER" id="PTHR30121:SF6">
    <property type="entry name" value="SLR6007 PROTEIN"/>
    <property type="match status" value="1"/>
</dbReference>
<dbReference type="InterPro" id="IPR027417">
    <property type="entry name" value="P-loop_NTPase"/>
</dbReference>
<evidence type="ECO:0000313" key="5">
    <source>
        <dbReference type="Proteomes" id="UP000466794"/>
    </source>
</evidence>
<dbReference type="SUPFAM" id="SSF52540">
    <property type="entry name" value="P-loop containing nucleoside triphosphate hydrolases"/>
    <property type="match status" value="1"/>
</dbReference>
<organism evidence="4 5">
    <name type="scientific">Nocardia terrae</name>
    <dbReference type="NCBI Taxonomy" id="2675851"/>
    <lineage>
        <taxon>Bacteria</taxon>
        <taxon>Bacillati</taxon>
        <taxon>Actinomycetota</taxon>
        <taxon>Actinomycetes</taxon>
        <taxon>Mycobacteriales</taxon>
        <taxon>Nocardiaceae</taxon>
        <taxon>Nocardia</taxon>
    </lineage>
</organism>
<keyword evidence="1" id="KW-0472">Membrane</keyword>
<feature type="domain" description="Helicase HerA central" evidence="2">
    <location>
        <begin position="611"/>
        <end position="683"/>
    </location>
</feature>
<evidence type="ECO:0000259" key="2">
    <source>
        <dbReference type="Pfam" id="PF01935"/>
    </source>
</evidence>
<comment type="caution">
    <text evidence="4">The sequence shown here is derived from an EMBL/GenBank/DDBJ whole genome shotgun (WGS) entry which is preliminary data.</text>
</comment>
<dbReference type="EMBL" id="WRPP01000009">
    <property type="protein sequence ID" value="MVU82338.1"/>
    <property type="molecule type" value="Genomic_DNA"/>
</dbReference>
<dbReference type="InterPro" id="IPR043964">
    <property type="entry name" value="P-loop_TraG"/>
</dbReference>
<feature type="transmembrane region" description="Helical" evidence="1">
    <location>
        <begin position="21"/>
        <end position="43"/>
    </location>
</feature>
<dbReference type="InterPro" id="IPR002789">
    <property type="entry name" value="HerA_central"/>
</dbReference>
<gene>
    <name evidence="4" type="ORF">GPX89_34525</name>
</gene>
<protein>
    <submittedName>
        <fullName evidence="4">DUF87 domain-containing protein</fullName>
    </submittedName>
</protein>
<feature type="domain" description="TraG P-loop" evidence="3">
    <location>
        <begin position="771"/>
        <end position="928"/>
    </location>
</feature>
<dbReference type="Gene3D" id="3.40.50.300">
    <property type="entry name" value="P-loop containing nucleotide triphosphate hydrolases"/>
    <property type="match status" value="1"/>
</dbReference>
<accession>A0A7K1V8C8</accession>
<dbReference type="RefSeq" id="WP_157391957.1">
    <property type="nucleotide sequence ID" value="NZ_WRPP01000009.1"/>
</dbReference>